<reference evidence="7" key="1">
    <citation type="submission" date="2021-04" db="EMBL/GenBank/DDBJ databases">
        <authorList>
            <consortium name="Wellcome Sanger Institute Data Sharing"/>
        </authorList>
    </citation>
    <scope>NUCLEOTIDE SEQUENCE [LARGE SCALE GENOMIC DNA]</scope>
</reference>
<evidence type="ECO:0000256" key="2">
    <source>
        <dbReference type="ARBA" id="ARBA00022676"/>
    </source>
</evidence>
<keyword evidence="5" id="KW-0539">Nucleus</keyword>
<dbReference type="PROSITE" id="PS51154">
    <property type="entry name" value="MACRO"/>
    <property type="match status" value="2"/>
</dbReference>
<evidence type="ECO:0000256" key="3">
    <source>
        <dbReference type="ARBA" id="ARBA00022679"/>
    </source>
</evidence>
<reference evidence="7" key="3">
    <citation type="submission" date="2025-09" db="UniProtKB">
        <authorList>
            <consortium name="Ensembl"/>
        </authorList>
    </citation>
    <scope>IDENTIFICATION</scope>
</reference>
<evidence type="ECO:0000313" key="7">
    <source>
        <dbReference type="Ensembl" id="ENSATEP00000003690.2"/>
    </source>
</evidence>
<accession>A0A3Q1H8F6</accession>
<dbReference type="InterPro" id="IPR043472">
    <property type="entry name" value="Macro_dom-like"/>
</dbReference>
<feature type="domain" description="Macro" evidence="6">
    <location>
        <begin position="268"/>
        <end position="456"/>
    </location>
</feature>
<feature type="domain" description="Macro" evidence="6">
    <location>
        <begin position="474"/>
        <end position="655"/>
    </location>
</feature>
<reference evidence="7" key="2">
    <citation type="submission" date="2025-08" db="UniProtKB">
        <authorList>
            <consortium name="Ensembl"/>
        </authorList>
    </citation>
    <scope>IDENTIFICATION</scope>
</reference>
<dbReference type="SMART" id="SM00506">
    <property type="entry name" value="A1pp"/>
    <property type="match status" value="1"/>
</dbReference>
<dbReference type="InParanoid" id="A0A3Q1H8F6"/>
<keyword evidence="3" id="KW-0808">Transferase</keyword>
<sequence>MSKYQDRFQQSLRNPVSLEVGSDLVLSSLSSGALDEAEAAVKRDLSVDTVQLQGAAAVPPDLDRVKEILNKAKNEANCGEFRVDFSFISAVSGTALTKVRLVGYSENVNKLKEILHDYQMNHVGTQEVLNLPHSELVDCFDKFSDLTGIKQTEVTLKASHFPYPCVLVSGPRCLVQEVQASLNAKLANLTSDTLVLDGPGAQWYFEGKGQRDKELVQSSCQVLIKEQQQKQSMATTSDLSTMLQYISMSRFRTPSRSTTISQCNTTSSTASTTLSVNKTNLVIKVGSLVDEQVNVLVAPMVNRKLTSTKIGKSLLQRAGNTMQRHFDLMAGNGTHCAGDVMQVDAPPSVGCSKILFIECLPWDGNKGKSVQALGNGLKKCLDLCVQQGWSSVAFPVIGPGIILKYPLREAVQVLTDKIHQFGLSASSGSLSTIHVVIKPDYPDSEECYHDIYRHLSLNMNQGGRAIFRSLTSDLDEITIRLEGDVKLQLVFGDITNETTEAIVNTTDFNDFETDGVCKGILTVAGPHIKAELRKAKTNRGDVFKTQPGSFPCKAILHVCGEKDAGVIEQLVCRIIQQCESCQYNSVAIPAICAGAGGLDAGVVAQAILQGVNSTKSSSKLQHLTNIRIVLIKIDIFLAFKKQALQMFPHAVINTVSQLADAPQHPPPLDINIDFSILSTSSTLPQSVFLIIGLCRKDVDDAMTKLKNLYQAQCSKLTFKKEDLAGFTQDYINNLKQIVDILGLCLEEDQSGQGIWTVSGLKDRVDQMMQMIHNLAL</sequence>
<dbReference type="Gene3D" id="3.40.220.10">
    <property type="entry name" value="Leucine Aminopeptidase, subunit E, domain 1"/>
    <property type="match status" value="2"/>
</dbReference>
<name>A0A3Q1H8F6_ANATE</name>
<dbReference type="GO" id="GO:0005737">
    <property type="term" value="C:cytoplasm"/>
    <property type="evidence" value="ECO:0007669"/>
    <property type="project" value="TreeGrafter"/>
</dbReference>
<dbReference type="PANTHER" id="PTHR14453:SF107">
    <property type="entry name" value="POLY [ADP-RIBOSE] POLYMERASE"/>
    <property type="match status" value="1"/>
</dbReference>
<evidence type="ECO:0000256" key="1">
    <source>
        <dbReference type="ARBA" id="ARBA00004123"/>
    </source>
</evidence>
<evidence type="ECO:0000259" key="6">
    <source>
        <dbReference type="PROSITE" id="PS51154"/>
    </source>
</evidence>
<dbReference type="SUPFAM" id="SSF52949">
    <property type="entry name" value="Macro domain-like"/>
    <property type="match status" value="2"/>
</dbReference>
<dbReference type="GO" id="GO:0005634">
    <property type="term" value="C:nucleus"/>
    <property type="evidence" value="ECO:0007669"/>
    <property type="project" value="UniProtKB-SubCell"/>
</dbReference>
<keyword evidence="2" id="KW-0328">Glycosyltransferase</keyword>
<evidence type="ECO:0000256" key="5">
    <source>
        <dbReference type="ARBA" id="ARBA00023242"/>
    </source>
</evidence>
<dbReference type="GO" id="GO:0010629">
    <property type="term" value="P:negative regulation of gene expression"/>
    <property type="evidence" value="ECO:0007669"/>
    <property type="project" value="TreeGrafter"/>
</dbReference>
<dbReference type="GO" id="GO:0003714">
    <property type="term" value="F:transcription corepressor activity"/>
    <property type="evidence" value="ECO:0007669"/>
    <property type="project" value="TreeGrafter"/>
</dbReference>
<comment type="subcellular location">
    <subcellularLocation>
        <location evidence="1">Nucleus</location>
    </subcellularLocation>
</comment>
<evidence type="ECO:0000313" key="8">
    <source>
        <dbReference type="Proteomes" id="UP000265040"/>
    </source>
</evidence>
<dbReference type="InterPro" id="IPR002589">
    <property type="entry name" value="Macro_dom"/>
</dbReference>
<dbReference type="InterPro" id="IPR052056">
    <property type="entry name" value="Mono-ARTD/PARP"/>
</dbReference>
<dbReference type="AlphaFoldDB" id="A0A3Q1H8F6"/>
<dbReference type="PANTHER" id="PTHR14453">
    <property type="entry name" value="PARP/ZINC FINGER CCCH TYPE DOMAIN CONTAINING PROTEIN"/>
    <property type="match status" value="1"/>
</dbReference>
<dbReference type="Proteomes" id="UP000265040">
    <property type="component" value="Chromosome 18"/>
</dbReference>
<dbReference type="Pfam" id="PF01661">
    <property type="entry name" value="Macro"/>
    <property type="match status" value="2"/>
</dbReference>
<protein>
    <recommendedName>
        <fullName evidence="6">Macro domain-containing protein</fullName>
    </recommendedName>
</protein>
<dbReference type="GeneTree" id="ENSGT00940000154311"/>
<dbReference type="GO" id="GO:0003950">
    <property type="term" value="F:NAD+ poly-ADP-ribosyltransferase activity"/>
    <property type="evidence" value="ECO:0007669"/>
    <property type="project" value="TreeGrafter"/>
</dbReference>
<proteinExistence type="predicted"/>
<dbReference type="Ensembl" id="ENSATET00000003722.3">
    <property type="protein sequence ID" value="ENSATEP00000003690.2"/>
    <property type="gene ID" value="ENSATEG00000002603.3"/>
</dbReference>
<dbReference type="STRING" id="64144.ENSATEP00000003690"/>
<dbReference type="GO" id="GO:0070212">
    <property type="term" value="P:protein poly-ADP-ribosylation"/>
    <property type="evidence" value="ECO:0007669"/>
    <property type="project" value="TreeGrafter"/>
</dbReference>
<keyword evidence="8" id="KW-1185">Reference proteome</keyword>
<organism evidence="7 8">
    <name type="scientific">Anabas testudineus</name>
    <name type="common">Climbing perch</name>
    <name type="synonym">Anthias testudineus</name>
    <dbReference type="NCBI Taxonomy" id="64144"/>
    <lineage>
        <taxon>Eukaryota</taxon>
        <taxon>Metazoa</taxon>
        <taxon>Chordata</taxon>
        <taxon>Craniata</taxon>
        <taxon>Vertebrata</taxon>
        <taxon>Euteleostomi</taxon>
        <taxon>Actinopterygii</taxon>
        <taxon>Neopterygii</taxon>
        <taxon>Teleostei</taxon>
        <taxon>Neoteleostei</taxon>
        <taxon>Acanthomorphata</taxon>
        <taxon>Anabantaria</taxon>
        <taxon>Anabantiformes</taxon>
        <taxon>Anabantoidei</taxon>
        <taxon>Anabantidae</taxon>
        <taxon>Anabas</taxon>
    </lineage>
</organism>
<keyword evidence="4" id="KW-0520">NAD</keyword>
<evidence type="ECO:0000256" key="4">
    <source>
        <dbReference type="ARBA" id="ARBA00023027"/>
    </source>
</evidence>
<dbReference type="GO" id="GO:1990404">
    <property type="term" value="F:NAD+-protein mono-ADP-ribosyltransferase activity"/>
    <property type="evidence" value="ECO:0007669"/>
    <property type="project" value="TreeGrafter"/>
</dbReference>